<evidence type="ECO:0000259" key="7">
    <source>
        <dbReference type="PROSITE" id="PS51900"/>
    </source>
</evidence>
<evidence type="ECO:0000256" key="5">
    <source>
        <dbReference type="PROSITE-ProRule" id="PRU01248"/>
    </source>
</evidence>
<dbReference type="PROSITE" id="PS51900">
    <property type="entry name" value="CB"/>
    <property type="match status" value="1"/>
</dbReference>
<dbReference type="InterPro" id="IPR010998">
    <property type="entry name" value="Integrase_recombinase_N"/>
</dbReference>
<dbReference type="InterPro" id="IPR044068">
    <property type="entry name" value="CB"/>
</dbReference>
<proteinExistence type="inferred from homology"/>
<evidence type="ECO:0000313" key="8">
    <source>
        <dbReference type="EMBL" id="GIF04699.1"/>
    </source>
</evidence>
<feature type="domain" description="Tyr recombinase" evidence="6">
    <location>
        <begin position="173"/>
        <end position="369"/>
    </location>
</feature>
<dbReference type="GO" id="GO:0015074">
    <property type="term" value="P:DNA integration"/>
    <property type="evidence" value="ECO:0007669"/>
    <property type="project" value="UniProtKB-KW"/>
</dbReference>
<comment type="similarity">
    <text evidence="1">Belongs to the 'phage' integrase family.</text>
</comment>
<keyword evidence="9" id="KW-1185">Reference proteome</keyword>
<keyword evidence="4" id="KW-0233">DNA recombination</keyword>
<dbReference type="GO" id="GO:0003677">
    <property type="term" value="F:DNA binding"/>
    <property type="evidence" value="ECO:0007669"/>
    <property type="project" value="UniProtKB-UniRule"/>
</dbReference>
<evidence type="ECO:0000313" key="9">
    <source>
        <dbReference type="Proteomes" id="UP000629619"/>
    </source>
</evidence>
<evidence type="ECO:0000256" key="3">
    <source>
        <dbReference type="ARBA" id="ARBA00023125"/>
    </source>
</evidence>
<dbReference type="Gene3D" id="1.10.150.130">
    <property type="match status" value="1"/>
</dbReference>
<keyword evidence="3 5" id="KW-0238">DNA-binding</keyword>
<dbReference type="InterPro" id="IPR013762">
    <property type="entry name" value="Integrase-like_cat_sf"/>
</dbReference>
<name>A0A919N5B5_9ACTN</name>
<dbReference type="AlphaFoldDB" id="A0A919N5B5"/>
<dbReference type="CDD" id="cd01189">
    <property type="entry name" value="INT_ICEBs1_C_like"/>
    <property type="match status" value="1"/>
</dbReference>
<sequence>MTKRRSRGDGGLHWDEQRQRWIASVTVGYTPAGKRIVRKASGKTKTEANIKLRQKIREYEDGLSIATTAFTVADAVTDWLSYGLTGIDGETVKNYTVLANNHVIPAIGARKLRDLSATDIDKWLADKAKTLSTRTLRLLHSIANRAVKRAMARNKVMRNVVELCTVPHGTGGRPSKSLTYDQAKALLVAAESSSLHAYVVLSLLTGARTEELRPLTWEHVDLAGRPDVDPPIPPAIHVWHSVRAHGDTKTKRSRRSLALPIRCVRVLTVHRAAQGDPGPDDFVFASKAGTQLDRHNVLRAFRSIIAAVPGMNPAEWTPRELRHSFVSLLSDNGMSIEEIADLCGHSGTSITESVYRHQLRPVLLNGAVAMDRIFGPEETPGA</sequence>
<evidence type="ECO:0000256" key="1">
    <source>
        <dbReference type="ARBA" id="ARBA00008857"/>
    </source>
</evidence>
<dbReference type="RefSeq" id="WP_203678643.1">
    <property type="nucleotide sequence ID" value="NZ_BOMW01000020.1"/>
</dbReference>
<accession>A0A919N5B5</accession>
<organism evidence="8 9">
    <name type="scientific">Actinoplanes siamensis</name>
    <dbReference type="NCBI Taxonomy" id="1223317"/>
    <lineage>
        <taxon>Bacteria</taxon>
        <taxon>Bacillati</taxon>
        <taxon>Actinomycetota</taxon>
        <taxon>Actinomycetes</taxon>
        <taxon>Micromonosporales</taxon>
        <taxon>Micromonosporaceae</taxon>
        <taxon>Actinoplanes</taxon>
    </lineage>
</organism>
<evidence type="ECO:0000256" key="2">
    <source>
        <dbReference type="ARBA" id="ARBA00022908"/>
    </source>
</evidence>
<dbReference type="Gene3D" id="1.10.443.10">
    <property type="entry name" value="Intergrase catalytic core"/>
    <property type="match status" value="1"/>
</dbReference>
<dbReference type="EMBL" id="BOMW01000020">
    <property type="protein sequence ID" value="GIF04699.1"/>
    <property type="molecule type" value="Genomic_DNA"/>
</dbReference>
<feature type="domain" description="Core-binding (CB)" evidence="7">
    <location>
        <begin position="70"/>
        <end position="151"/>
    </location>
</feature>
<dbReference type="InterPro" id="IPR050808">
    <property type="entry name" value="Phage_Integrase"/>
</dbReference>
<comment type="caution">
    <text evidence="8">The sequence shown here is derived from an EMBL/GenBank/DDBJ whole genome shotgun (WGS) entry which is preliminary data.</text>
</comment>
<protein>
    <submittedName>
        <fullName evidence="8">Site-specific integrase</fullName>
    </submittedName>
</protein>
<gene>
    <name evidence="8" type="ORF">Asi03nite_22370</name>
</gene>
<dbReference type="InterPro" id="IPR011010">
    <property type="entry name" value="DNA_brk_join_enz"/>
</dbReference>
<keyword evidence="2" id="KW-0229">DNA integration</keyword>
<dbReference type="PROSITE" id="PS51898">
    <property type="entry name" value="TYR_RECOMBINASE"/>
    <property type="match status" value="1"/>
</dbReference>
<dbReference type="PANTHER" id="PTHR30629:SF2">
    <property type="entry name" value="PROPHAGE INTEGRASE INTS-RELATED"/>
    <property type="match status" value="1"/>
</dbReference>
<evidence type="ECO:0000256" key="4">
    <source>
        <dbReference type="ARBA" id="ARBA00023172"/>
    </source>
</evidence>
<dbReference type="PANTHER" id="PTHR30629">
    <property type="entry name" value="PROPHAGE INTEGRASE"/>
    <property type="match status" value="1"/>
</dbReference>
<evidence type="ECO:0000259" key="6">
    <source>
        <dbReference type="PROSITE" id="PS51898"/>
    </source>
</evidence>
<dbReference type="Proteomes" id="UP000629619">
    <property type="component" value="Unassembled WGS sequence"/>
</dbReference>
<dbReference type="SUPFAM" id="SSF56349">
    <property type="entry name" value="DNA breaking-rejoining enzymes"/>
    <property type="match status" value="1"/>
</dbReference>
<dbReference type="Pfam" id="PF00589">
    <property type="entry name" value="Phage_integrase"/>
    <property type="match status" value="1"/>
</dbReference>
<reference evidence="8" key="1">
    <citation type="submission" date="2021-01" db="EMBL/GenBank/DDBJ databases">
        <title>Whole genome shotgun sequence of Actinoplanes siamensis NBRC 109076.</title>
        <authorList>
            <person name="Komaki H."/>
            <person name="Tamura T."/>
        </authorList>
    </citation>
    <scope>NUCLEOTIDE SEQUENCE</scope>
    <source>
        <strain evidence="8">NBRC 109076</strain>
    </source>
</reference>
<dbReference type="GO" id="GO:0006310">
    <property type="term" value="P:DNA recombination"/>
    <property type="evidence" value="ECO:0007669"/>
    <property type="project" value="UniProtKB-KW"/>
</dbReference>
<dbReference type="InterPro" id="IPR002104">
    <property type="entry name" value="Integrase_catalytic"/>
</dbReference>